<protein>
    <submittedName>
        <fullName evidence="5">Transketolase</fullName>
    </submittedName>
</protein>
<dbReference type="Gene3D" id="3.40.50.970">
    <property type="match status" value="1"/>
</dbReference>
<evidence type="ECO:0000313" key="5">
    <source>
        <dbReference type="EMBL" id="PIS18122.1"/>
    </source>
</evidence>
<dbReference type="Proteomes" id="UP000229574">
    <property type="component" value="Unassembled WGS sequence"/>
</dbReference>
<evidence type="ECO:0000313" key="6">
    <source>
        <dbReference type="Proteomes" id="UP000229574"/>
    </source>
</evidence>
<comment type="cofactor">
    <cofactor evidence="1">
        <name>thiamine diphosphate</name>
        <dbReference type="ChEBI" id="CHEBI:58937"/>
    </cofactor>
</comment>
<evidence type="ECO:0000259" key="4">
    <source>
        <dbReference type="Pfam" id="PF00456"/>
    </source>
</evidence>
<name>A0A2H0WZN3_9BACT</name>
<comment type="similarity">
    <text evidence="2">Belongs to the transketolase family.</text>
</comment>
<dbReference type="InterPro" id="IPR029061">
    <property type="entry name" value="THDP-binding"/>
</dbReference>
<sequence>MSAQDLHKIANQLRGDVLQMVHAAQAGHVAGPLSSADLFSILYFGGVVDPTQDKIVLSCGHYCPIQYAALARAGYFPVEELASFMQIGSRLPGHPERGSVAGIEVSAGPLGQGVSVATGMALGMKLSNLKFSNSQIKEPRVYCVLSDGELQEGQVWEAFNFAVRRQLDNLIFILDRNKIQIENYVSQLATYGEVVGRLEAFGLNVLETDGNNIDKLKVMIEKAKTMQSAPTMVVANTVGGKGVSFMENKPAWHDQVPTKDELEKALKELNV</sequence>
<dbReference type="PANTHER" id="PTHR47514">
    <property type="entry name" value="TRANSKETOLASE N-TERMINAL SECTION-RELATED"/>
    <property type="match status" value="1"/>
</dbReference>
<feature type="domain" description="Transketolase N-terminal" evidence="4">
    <location>
        <begin position="8"/>
        <end position="265"/>
    </location>
</feature>
<dbReference type="AlphaFoldDB" id="A0A2H0WZN3"/>
<dbReference type="InterPro" id="IPR005474">
    <property type="entry name" value="Transketolase_N"/>
</dbReference>
<dbReference type="PANTHER" id="PTHR47514:SF1">
    <property type="entry name" value="TRANSKETOLASE N-TERMINAL SECTION-RELATED"/>
    <property type="match status" value="1"/>
</dbReference>
<accession>A0A2H0WZN3</accession>
<keyword evidence="3" id="KW-0786">Thiamine pyrophosphate</keyword>
<reference evidence="6" key="1">
    <citation type="submission" date="2017-09" db="EMBL/GenBank/DDBJ databases">
        <title>Depth-based differentiation of microbial function through sediment-hosted aquifers and enrichment of novel symbionts in the deep terrestrial subsurface.</title>
        <authorList>
            <person name="Probst A.J."/>
            <person name="Ladd B."/>
            <person name="Jarett J.K."/>
            <person name="Geller-Mcgrath D.E."/>
            <person name="Sieber C.M.K."/>
            <person name="Emerson J.B."/>
            <person name="Anantharaman K."/>
            <person name="Thomas B.C."/>
            <person name="Malmstrom R."/>
            <person name="Stieglmeier M."/>
            <person name="Klingl A."/>
            <person name="Woyke T."/>
            <person name="Ryan C.M."/>
            <person name="Banfield J.F."/>
        </authorList>
    </citation>
    <scope>NUCLEOTIDE SEQUENCE [LARGE SCALE GENOMIC DNA]</scope>
</reference>
<comment type="caution">
    <text evidence="5">The sequence shown here is derived from an EMBL/GenBank/DDBJ whole genome shotgun (WGS) entry which is preliminary data.</text>
</comment>
<dbReference type="SUPFAM" id="SSF52518">
    <property type="entry name" value="Thiamin diphosphate-binding fold (THDP-binding)"/>
    <property type="match status" value="1"/>
</dbReference>
<evidence type="ECO:0000256" key="3">
    <source>
        <dbReference type="ARBA" id="ARBA00023052"/>
    </source>
</evidence>
<proteinExistence type="inferred from homology"/>
<evidence type="ECO:0000256" key="1">
    <source>
        <dbReference type="ARBA" id="ARBA00001964"/>
    </source>
</evidence>
<dbReference type="EMBL" id="PEYY01000040">
    <property type="protein sequence ID" value="PIS18122.1"/>
    <property type="molecule type" value="Genomic_DNA"/>
</dbReference>
<organism evidence="5 6">
    <name type="scientific">Candidatus Collierbacteria bacterium CG09_land_8_20_14_0_10_46_12</name>
    <dbReference type="NCBI Taxonomy" id="1974533"/>
    <lineage>
        <taxon>Bacteria</taxon>
        <taxon>Candidatus Collieribacteriota</taxon>
    </lineage>
</organism>
<gene>
    <name evidence="5" type="ORF">COT54_01005</name>
</gene>
<evidence type="ECO:0000256" key="2">
    <source>
        <dbReference type="ARBA" id="ARBA00007131"/>
    </source>
</evidence>
<dbReference type="Pfam" id="PF00456">
    <property type="entry name" value="Transketolase_N"/>
    <property type="match status" value="1"/>
</dbReference>
<dbReference type="CDD" id="cd02012">
    <property type="entry name" value="TPP_TK"/>
    <property type="match status" value="1"/>
</dbReference>